<dbReference type="Gene3D" id="1.10.287.950">
    <property type="entry name" value="Methyl-accepting chemotaxis protein"/>
    <property type="match status" value="1"/>
</dbReference>
<feature type="transmembrane region" description="Helical" evidence="3">
    <location>
        <begin position="156"/>
        <end position="174"/>
    </location>
</feature>
<keyword evidence="6" id="KW-1185">Reference proteome</keyword>
<evidence type="ECO:0000256" key="2">
    <source>
        <dbReference type="PROSITE-ProRule" id="PRU00284"/>
    </source>
</evidence>
<gene>
    <name evidence="5" type="ORF">WMO37_04535</name>
</gene>
<dbReference type="SUPFAM" id="SSF58104">
    <property type="entry name" value="Methyl-accepting chemotaxis protein (MCP) signaling domain"/>
    <property type="match status" value="1"/>
</dbReference>
<feature type="transmembrane region" description="Helical" evidence="3">
    <location>
        <begin position="82"/>
        <end position="103"/>
    </location>
</feature>
<accession>A0ABV1H3K6</accession>
<evidence type="ECO:0000259" key="4">
    <source>
        <dbReference type="PROSITE" id="PS50111"/>
    </source>
</evidence>
<feature type="transmembrane region" description="Helical" evidence="3">
    <location>
        <begin position="51"/>
        <end position="70"/>
    </location>
</feature>
<dbReference type="PANTHER" id="PTHR32089">
    <property type="entry name" value="METHYL-ACCEPTING CHEMOTAXIS PROTEIN MCPB"/>
    <property type="match status" value="1"/>
</dbReference>
<keyword evidence="3" id="KW-1133">Transmembrane helix</keyword>
<dbReference type="InterPro" id="IPR004089">
    <property type="entry name" value="MCPsignal_dom"/>
</dbReference>
<dbReference type="PANTHER" id="PTHR32089:SF112">
    <property type="entry name" value="LYSOZYME-LIKE PROTEIN-RELATED"/>
    <property type="match status" value="1"/>
</dbReference>
<evidence type="ECO:0000256" key="3">
    <source>
        <dbReference type="SAM" id="Phobius"/>
    </source>
</evidence>
<keyword evidence="3" id="KW-0472">Membrane</keyword>
<dbReference type="SMART" id="SM00283">
    <property type="entry name" value="MA"/>
    <property type="match status" value="1"/>
</dbReference>
<evidence type="ECO:0000313" key="5">
    <source>
        <dbReference type="EMBL" id="MEQ2554285.1"/>
    </source>
</evidence>
<dbReference type="PROSITE" id="PS50111">
    <property type="entry name" value="CHEMOTAXIS_TRANSDUC_2"/>
    <property type="match status" value="1"/>
</dbReference>
<dbReference type="Proteomes" id="UP001546774">
    <property type="component" value="Unassembled WGS sequence"/>
</dbReference>
<name>A0ABV1H3K6_9FIRM</name>
<protein>
    <submittedName>
        <fullName evidence="5">Methyl-accepting chemotaxis protein</fullName>
    </submittedName>
</protein>
<feature type="transmembrane region" description="Helical" evidence="3">
    <location>
        <begin position="123"/>
        <end position="144"/>
    </location>
</feature>
<keyword evidence="3" id="KW-0812">Transmembrane</keyword>
<sequence>MEEKKKYRFADEKEQLKRVNSFLATGYTIFYIVILSVSWESYFRGVRTLGYTGLLSVLTLIAMAINFLSTRKDKSQSRSRKIAFICFVVIAFLMAYAYDSYYVRFIAAIPFCGYVLLYDKKNVAVTGGIYFALNVFVNIIRIGVQHAYPKEVAIDHIYATFAIGLLIVLIYATTSVAEQFKRDTEGSLKEQHEKQKVMVRDILEVAHEVSEGTQNAMNIVNDLNASTKVVGQTMQDIAGSNQNTAENIQTQTEMSRNIQESIGTTLQYAEEMVQVAKESGTLNESSINAMNHLKTQAEVIAATNEDVATLMNTLKERTEAVKGIVDTIFSISSQTNLLALNASIESARAGEAGKGFAVVADQIRNLAEESRKETENIAKILEELSDGTNAASDAVTQSVEAAQVQNDMIQNASESFSGMSGNMSKMIENIEHMDSMLNSLKQANDQIVENIMQISATAEEVTAASTQAENLSNQNLENAENAQQLLTGVLSVSEKLNTYQAQE</sequence>
<dbReference type="EMBL" id="JBBMFS010000003">
    <property type="protein sequence ID" value="MEQ2554285.1"/>
    <property type="molecule type" value="Genomic_DNA"/>
</dbReference>
<organism evidence="5 6">
    <name type="scientific">Lachnospira intestinalis</name>
    <dbReference type="NCBI Taxonomy" id="3133158"/>
    <lineage>
        <taxon>Bacteria</taxon>
        <taxon>Bacillati</taxon>
        <taxon>Bacillota</taxon>
        <taxon>Clostridia</taxon>
        <taxon>Lachnospirales</taxon>
        <taxon>Lachnospiraceae</taxon>
        <taxon>Lachnospira</taxon>
    </lineage>
</organism>
<evidence type="ECO:0000313" key="6">
    <source>
        <dbReference type="Proteomes" id="UP001546774"/>
    </source>
</evidence>
<reference evidence="5" key="1">
    <citation type="submission" date="2024-03" db="EMBL/GenBank/DDBJ databases">
        <title>Human intestinal bacterial collection.</title>
        <authorList>
            <person name="Pauvert C."/>
            <person name="Hitch T.C.A."/>
            <person name="Clavel T."/>
        </authorList>
    </citation>
    <scope>NUCLEOTIDE SEQUENCE [LARGE SCALE GENOMIC DNA]</scope>
    <source>
        <strain evidence="5">CLA-AA-H89B</strain>
    </source>
</reference>
<dbReference type="Pfam" id="PF00015">
    <property type="entry name" value="MCPsignal"/>
    <property type="match status" value="1"/>
</dbReference>
<proteinExistence type="predicted"/>
<keyword evidence="1 2" id="KW-0807">Transducer</keyword>
<evidence type="ECO:0000256" key="1">
    <source>
        <dbReference type="ARBA" id="ARBA00023224"/>
    </source>
</evidence>
<feature type="domain" description="Methyl-accepting transducer" evidence="4">
    <location>
        <begin position="219"/>
        <end position="469"/>
    </location>
</feature>
<comment type="caution">
    <text evidence="5">The sequence shown here is derived from an EMBL/GenBank/DDBJ whole genome shotgun (WGS) entry which is preliminary data.</text>
</comment>
<feature type="transmembrane region" description="Helical" evidence="3">
    <location>
        <begin position="21"/>
        <end position="39"/>
    </location>
</feature>